<dbReference type="GeneID" id="86882820"/>
<protein>
    <submittedName>
        <fullName evidence="2">Uncharacterized protein</fullName>
    </submittedName>
</protein>
<dbReference type="EMBL" id="JAVRAD010000003">
    <property type="protein sequence ID" value="MDX8329486.1"/>
    <property type="molecule type" value="Genomic_DNA"/>
</dbReference>
<comment type="caution">
    <text evidence="2">The sequence shown here is derived from an EMBL/GenBank/DDBJ whole genome shotgun (WGS) entry which is preliminary data.</text>
</comment>
<evidence type="ECO:0000256" key="1">
    <source>
        <dbReference type="SAM" id="MobiDB-lite"/>
    </source>
</evidence>
<dbReference type="EMBL" id="JAVRAF010000004">
    <property type="protein sequence ID" value="MDX8303735.1"/>
    <property type="molecule type" value="Genomic_DNA"/>
</dbReference>
<reference evidence="2 4" key="1">
    <citation type="journal article" date="2023" name="Phytobiomes J">
        <title>Deciphering the key players within the bacterial microbiota associated with aerial crown gall tumors on rhododendron: Insights into the gallobiome.</title>
        <authorList>
            <person name="Kuzmanovic N."/>
            <person name="Nesme J."/>
            <person name="Wolf J."/>
            <person name="Neumann-Schaal M."/>
            <person name="Petersen J."/>
            <person name="Fernandez-Gnecco G."/>
            <person name="Sproeer C."/>
            <person name="Bunk B."/>
            <person name="Overmann J."/>
            <person name="Sorensen S.J."/>
            <person name="Idczak E."/>
            <person name="Smalla K."/>
        </authorList>
    </citation>
    <scope>NUCLEOTIDE SEQUENCE</scope>
    <source>
        <strain evidence="2">Rho-11.1</strain>
        <strain evidence="3">Rho-14.1</strain>
        <strain evidence="4">rho-14.1</strain>
    </source>
</reference>
<name>A0AAW9FE24_9HYPH</name>
<proteinExistence type="predicted"/>
<dbReference type="RefSeq" id="WP_167397794.1">
    <property type="nucleotide sequence ID" value="NZ_CP192764.1"/>
</dbReference>
<evidence type="ECO:0000313" key="4">
    <source>
        <dbReference type="Proteomes" id="UP001277561"/>
    </source>
</evidence>
<dbReference type="Proteomes" id="UP001277561">
    <property type="component" value="Unassembled WGS sequence"/>
</dbReference>
<gene>
    <name evidence="2" type="ORF">RMR22_15860</name>
    <name evidence="3" type="ORF">RMS29_09620</name>
</gene>
<evidence type="ECO:0000313" key="3">
    <source>
        <dbReference type="EMBL" id="MDX8329486.1"/>
    </source>
</evidence>
<evidence type="ECO:0000313" key="2">
    <source>
        <dbReference type="EMBL" id="MDX8303735.1"/>
    </source>
</evidence>
<keyword evidence="4" id="KW-1185">Reference proteome</keyword>
<accession>A0AAW9FE24</accession>
<dbReference type="AlphaFoldDB" id="A0AAW9FE24"/>
<sequence>MALLENSAKTALLKINQFAEIELVAHGSTPYAGEQPVLPAATVPGAMNEPARTTKAAHAKKSAIDLPI</sequence>
<organism evidence="2">
    <name type="scientific">Agrobacterium rosae</name>
    <dbReference type="NCBI Taxonomy" id="1972867"/>
    <lineage>
        <taxon>Bacteria</taxon>
        <taxon>Pseudomonadati</taxon>
        <taxon>Pseudomonadota</taxon>
        <taxon>Alphaproteobacteria</taxon>
        <taxon>Hyphomicrobiales</taxon>
        <taxon>Rhizobiaceae</taxon>
        <taxon>Rhizobium/Agrobacterium group</taxon>
        <taxon>Agrobacterium</taxon>
    </lineage>
</organism>
<feature type="region of interest" description="Disordered" evidence="1">
    <location>
        <begin position="49"/>
        <end position="68"/>
    </location>
</feature>